<sequence>MVARSSLTSASVGVPATLVGKVASFPARSKCELQESVAAVAGWRRDLRGPWWGSGRSGHCSGIRAQRSNEICIGLITMVVPKKGTSTLLARPCRVLLGSECELQKSVVVVAGWRQNLRDPLRCTS</sequence>
<organism evidence="1 2">
    <name type="scientific">Colocasia esculenta</name>
    <name type="common">Wild taro</name>
    <name type="synonym">Arum esculentum</name>
    <dbReference type="NCBI Taxonomy" id="4460"/>
    <lineage>
        <taxon>Eukaryota</taxon>
        <taxon>Viridiplantae</taxon>
        <taxon>Streptophyta</taxon>
        <taxon>Embryophyta</taxon>
        <taxon>Tracheophyta</taxon>
        <taxon>Spermatophyta</taxon>
        <taxon>Magnoliopsida</taxon>
        <taxon>Liliopsida</taxon>
        <taxon>Araceae</taxon>
        <taxon>Aroideae</taxon>
        <taxon>Colocasieae</taxon>
        <taxon>Colocasia</taxon>
    </lineage>
</organism>
<gene>
    <name evidence="1" type="ORF">Taro_003933</name>
</gene>
<dbReference type="EMBL" id="NMUH01000104">
    <property type="protein sequence ID" value="MQL71626.1"/>
    <property type="molecule type" value="Genomic_DNA"/>
</dbReference>
<name>A0A843TN57_COLES</name>
<keyword evidence="2" id="KW-1185">Reference proteome</keyword>
<dbReference type="AlphaFoldDB" id="A0A843TN57"/>
<reference evidence="1" key="1">
    <citation type="submission" date="2017-07" db="EMBL/GenBank/DDBJ databases">
        <title>Taro Niue Genome Assembly and Annotation.</title>
        <authorList>
            <person name="Atibalentja N."/>
            <person name="Keating K."/>
            <person name="Fields C.J."/>
        </authorList>
    </citation>
    <scope>NUCLEOTIDE SEQUENCE</scope>
    <source>
        <strain evidence="1">Niue_2</strain>
        <tissue evidence="1">Leaf</tissue>
    </source>
</reference>
<dbReference type="Proteomes" id="UP000652761">
    <property type="component" value="Unassembled WGS sequence"/>
</dbReference>
<protein>
    <submittedName>
        <fullName evidence="1">Uncharacterized protein</fullName>
    </submittedName>
</protein>
<proteinExistence type="predicted"/>
<evidence type="ECO:0000313" key="1">
    <source>
        <dbReference type="EMBL" id="MQL71626.1"/>
    </source>
</evidence>
<accession>A0A843TN57</accession>
<evidence type="ECO:0000313" key="2">
    <source>
        <dbReference type="Proteomes" id="UP000652761"/>
    </source>
</evidence>
<comment type="caution">
    <text evidence="1">The sequence shown here is derived from an EMBL/GenBank/DDBJ whole genome shotgun (WGS) entry which is preliminary data.</text>
</comment>